<accession>A0A2W6NB66</accession>
<dbReference type="InterPro" id="IPR019690">
    <property type="entry name" value="DUF2569"/>
</dbReference>
<dbReference type="EMBL" id="QKWW01000074">
    <property type="protein sequence ID" value="PZT53204.1"/>
    <property type="molecule type" value="Genomic_DNA"/>
</dbReference>
<organism evidence="2 3">
    <name type="scientific">Paenibacillus silvae</name>
    <dbReference type="NCBI Taxonomy" id="1325358"/>
    <lineage>
        <taxon>Bacteria</taxon>
        <taxon>Bacillati</taxon>
        <taxon>Bacillota</taxon>
        <taxon>Bacilli</taxon>
        <taxon>Bacillales</taxon>
        <taxon>Paenibacillaceae</taxon>
        <taxon>Paenibacillus</taxon>
    </lineage>
</organism>
<dbReference type="AlphaFoldDB" id="A0A2W6NB66"/>
<evidence type="ECO:0000313" key="2">
    <source>
        <dbReference type="EMBL" id="PZT53204.1"/>
    </source>
</evidence>
<keyword evidence="1" id="KW-0812">Transmembrane</keyword>
<evidence type="ECO:0000313" key="3">
    <source>
        <dbReference type="Proteomes" id="UP000249204"/>
    </source>
</evidence>
<comment type="caution">
    <text evidence="2">The sequence shown here is derived from an EMBL/GenBank/DDBJ whole genome shotgun (WGS) entry which is preliminary data.</text>
</comment>
<sequence length="112" mass="12826">MLTSKDSGYYHPLWGPVIIFEAIYNILFLLFTVYVIVAFYRKKAMLPRLMIIFYSLSLTVGIVDSLLLSQIPMARELADGGSIRDIARSAIACAIWIPYFIKSERVQNTFVR</sequence>
<feature type="transmembrane region" description="Helical" evidence="1">
    <location>
        <begin position="51"/>
        <end position="71"/>
    </location>
</feature>
<proteinExistence type="predicted"/>
<dbReference type="RefSeq" id="WP_111272533.1">
    <property type="nucleotide sequence ID" value="NZ_QKWW01000074.1"/>
</dbReference>
<keyword evidence="1" id="KW-0472">Membrane</keyword>
<gene>
    <name evidence="2" type="ORF">DN757_23090</name>
</gene>
<name>A0A2W6NB66_9BACL</name>
<dbReference type="Proteomes" id="UP000249204">
    <property type="component" value="Unassembled WGS sequence"/>
</dbReference>
<dbReference type="Pfam" id="PF10754">
    <property type="entry name" value="DUF2569"/>
    <property type="match status" value="1"/>
</dbReference>
<keyword evidence="1" id="KW-1133">Transmembrane helix</keyword>
<evidence type="ECO:0000256" key="1">
    <source>
        <dbReference type="SAM" id="Phobius"/>
    </source>
</evidence>
<reference evidence="2 3" key="1">
    <citation type="submission" date="2018-06" db="EMBL/GenBank/DDBJ databases">
        <title>Isolation of heavy metals resistant Paenibacillus silvae NC2 from Gold-Copper mine in ZiJin, China.</title>
        <authorList>
            <person name="Xu J."/>
            <person name="Mazhar H.S."/>
            <person name="Rensing C."/>
        </authorList>
    </citation>
    <scope>NUCLEOTIDE SEQUENCE [LARGE SCALE GENOMIC DNA]</scope>
    <source>
        <strain evidence="2 3">NC2</strain>
    </source>
</reference>
<evidence type="ECO:0008006" key="4">
    <source>
        <dbReference type="Google" id="ProtNLM"/>
    </source>
</evidence>
<feature type="transmembrane region" description="Helical" evidence="1">
    <location>
        <begin position="83"/>
        <end position="101"/>
    </location>
</feature>
<feature type="transmembrane region" description="Helical" evidence="1">
    <location>
        <begin position="13"/>
        <end position="39"/>
    </location>
</feature>
<protein>
    <recommendedName>
        <fullName evidence="4">DUF2569 domain-containing protein</fullName>
    </recommendedName>
</protein>